<keyword evidence="6 9" id="KW-0418">Kinase</keyword>
<evidence type="ECO:0000256" key="3">
    <source>
        <dbReference type="ARBA" id="ARBA00022490"/>
    </source>
</evidence>
<evidence type="ECO:0000256" key="2">
    <source>
        <dbReference type="ARBA" id="ARBA00008748"/>
    </source>
</evidence>
<comment type="subcellular location">
    <subcellularLocation>
        <location evidence="1 9">Cytoplasm</location>
    </subcellularLocation>
</comment>
<evidence type="ECO:0000256" key="8">
    <source>
        <dbReference type="ARBA" id="ARBA00048596"/>
    </source>
</evidence>
<dbReference type="PANTHER" id="PTHR21060:SF3">
    <property type="entry name" value="BUTYRATE KINASE 2-RELATED"/>
    <property type="match status" value="1"/>
</dbReference>
<accession>A0A1G8UTU9</accession>
<dbReference type="GO" id="GO:0006083">
    <property type="term" value="P:acetate metabolic process"/>
    <property type="evidence" value="ECO:0007669"/>
    <property type="project" value="TreeGrafter"/>
</dbReference>
<keyword evidence="7 9" id="KW-0067">ATP-binding</keyword>
<dbReference type="NCBIfam" id="TIGR02707">
    <property type="entry name" value="butyr_kinase"/>
    <property type="match status" value="1"/>
</dbReference>
<dbReference type="CDD" id="cd24011">
    <property type="entry name" value="ASKHA_NBD_BK"/>
    <property type="match status" value="1"/>
</dbReference>
<evidence type="ECO:0000256" key="6">
    <source>
        <dbReference type="ARBA" id="ARBA00022777"/>
    </source>
</evidence>
<comment type="catalytic activity">
    <reaction evidence="8 9">
        <text>butanoate + ATP = butanoyl phosphate + ADP</text>
        <dbReference type="Rhea" id="RHEA:13585"/>
        <dbReference type="ChEBI" id="CHEBI:17968"/>
        <dbReference type="ChEBI" id="CHEBI:30616"/>
        <dbReference type="ChEBI" id="CHEBI:58079"/>
        <dbReference type="ChEBI" id="CHEBI:456216"/>
        <dbReference type="EC" id="2.7.2.7"/>
    </reaction>
</comment>
<dbReference type="PANTHER" id="PTHR21060">
    <property type="entry name" value="ACETATE KINASE"/>
    <property type="match status" value="1"/>
</dbReference>
<evidence type="ECO:0000313" key="12">
    <source>
        <dbReference type="Proteomes" id="UP000242700"/>
    </source>
</evidence>
<evidence type="ECO:0000256" key="9">
    <source>
        <dbReference type="HAMAP-Rule" id="MF_00542"/>
    </source>
</evidence>
<dbReference type="PIRSF" id="PIRSF036458">
    <property type="entry name" value="Butyrate_kin"/>
    <property type="match status" value="1"/>
</dbReference>
<evidence type="ECO:0000313" key="11">
    <source>
        <dbReference type="EMBL" id="SDJ57149.1"/>
    </source>
</evidence>
<proteinExistence type="inferred from homology"/>
<dbReference type="RefSeq" id="WP_256333914.1">
    <property type="nucleotide sequence ID" value="NZ_FNFI01000001.1"/>
</dbReference>
<comment type="similarity">
    <text evidence="2 9 10">Belongs to the acetokinase family.</text>
</comment>
<evidence type="ECO:0000256" key="5">
    <source>
        <dbReference type="ARBA" id="ARBA00022741"/>
    </source>
</evidence>
<dbReference type="InterPro" id="IPR023865">
    <property type="entry name" value="Aliphatic_acid_kinase_CS"/>
</dbReference>
<evidence type="ECO:0000256" key="10">
    <source>
        <dbReference type="RuleBase" id="RU003835"/>
    </source>
</evidence>
<keyword evidence="5 9" id="KW-0547">Nucleotide-binding</keyword>
<evidence type="ECO:0000256" key="7">
    <source>
        <dbReference type="ARBA" id="ARBA00022840"/>
    </source>
</evidence>
<dbReference type="AlphaFoldDB" id="A0A1G8UTU9"/>
<reference evidence="12" key="1">
    <citation type="submission" date="2016-10" db="EMBL/GenBank/DDBJ databases">
        <authorList>
            <person name="Varghese N."/>
            <person name="Submissions S."/>
        </authorList>
    </citation>
    <scope>NUCLEOTIDE SEQUENCE [LARGE SCALE GENOMIC DNA]</scope>
    <source>
        <strain evidence="12">CGMCC 1.8911</strain>
    </source>
</reference>
<dbReference type="HAMAP" id="MF_00542">
    <property type="entry name" value="Butyrate_kinase"/>
    <property type="match status" value="1"/>
</dbReference>
<dbReference type="EMBL" id="FNFI01000001">
    <property type="protein sequence ID" value="SDJ57149.1"/>
    <property type="molecule type" value="Genomic_DNA"/>
</dbReference>
<dbReference type="PROSITE" id="PS01075">
    <property type="entry name" value="ACETATE_KINASE_1"/>
    <property type="match status" value="1"/>
</dbReference>
<dbReference type="Proteomes" id="UP000242700">
    <property type="component" value="Unassembled WGS sequence"/>
</dbReference>
<protein>
    <recommendedName>
        <fullName evidence="9">Probable butyrate kinase</fullName>
        <shortName evidence="9">BK</shortName>
        <ecNumber evidence="9">2.7.2.7</ecNumber>
    </recommendedName>
    <alternativeName>
        <fullName evidence="9">Branched-chain carboxylic acid kinase</fullName>
    </alternativeName>
</protein>
<sequence length="361" mass="39094">MMKKFILVLNLGSTTTKVALFRDLNCHIVKTYSHDKELISQDISAQKAARYDTVMMFLSEAGITPEDISIVASRGGLLHPVEGGTYLINDDMLLDLTSGKYGDHASNLSGILAAEFSKNHGIEAVITDPVVVDELCNEAKYTGLKNVKRTSIFHALNQKAAARKYADSVGQTYENLNLIVIHMGGGITVGAHHLGKVIDVNNGLNGDGPMSPTRAGSLPADGLLKYMAERNLSKNEMIHLISKAGGLLSHLNTEDVRDITADINKGNRHSAEVLEAMAFQIGKEIGAKAAVLRGQVDQIIFTGGVSYSNYVMDLITPYISFIAPVTIYPGEFEMEALAYGAYTVSNDRTLLKTYKAEGSHD</sequence>
<dbReference type="InterPro" id="IPR000890">
    <property type="entry name" value="Aliphatic_acid_kin_short-chain"/>
</dbReference>
<name>A0A1G8UTU9_9STAP</name>
<dbReference type="GO" id="GO:0047761">
    <property type="term" value="F:butyrate kinase activity"/>
    <property type="evidence" value="ECO:0007669"/>
    <property type="project" value="UniProtKB-UniRule"/>
</dbReference>
<dbReference type="NCBIfam" id="NF002834">
    <property type="entry name" value="PRK03011.1-5"/>
    <property type="match status" value="1"/>
</dbReference>
<dbReference type="STRING" id="586411.SAMN05216187_101108"/>
<dbReference type="EC" id="2.7.2.7" evidence="9"/>
<dbReference type="GO" id="GO:0008776">
    <property type="term" value="F:acetate kinase activity"/>
    <property type="evidence" value="ECO:0007669"/>
    <property type="project" value="TreeGrafter"/>
</dbReference>
<evidence type="ECO:0000256" key="4">
    <source>
        <dbReference type="ARBA" id="ARBA00022679"/>
    </source>
</evidence>
<evidence type="ECO:0000256" key="1">
    <source>
        <dbReference type="ARBA" id="ARBA00004496"/>
    </source>
</evidence>
<dbReference type="Gene3D" id="3.30.420.40">
    <property type="match status" value="2"/>
</dbReference>
<dbReference type="GO" id="GO:0005524">
    <property type="term" value="F:ATP binding"/>
    <property type="evidence" value="ECO:0007669"/>
    <property type="project" value="UniProtKB-KW"/>
</dbReference>
<keyword evidence="4 9" id="KW-0808">Transferase</keyword>
<dbReference type="InterPro" id="IPR011245">
    <property type="entry name" value="Butyrate_kin"/>
</dbReference>
<dbReference type="PRINTS" id="PR00471">
    <property type="entry name" value="ACETATEKNASE"/>
</dbReference>
<keyword evidence="3 9" id="KW-0963">Cytoplasm</keyword>
<dbReference type="PROSITE" id="PS01076">
    <property type="entry name" value="ACETATE_KINASE_2"/>
    <property type="match status" value="1"/>
</dbReference>
<organism evidence="11 12">
    <name type="scientific">Jeotgalicoccus aerolatus</name>
    <dbReference type="NCBI Taxonomy" id="709510"/>
    <lineage>
        <taxon>Bacteria</taxon>
        <taxon>Bacillati</taxon>
        <taxon>Bacillota</taxon>
        <taxon>Bacilli</taxon>
        <taxon>Bacillales</taxon>
        <taxon>Staphylococcaceae</taxon>
        <taxon>Jeotgalicoccus</taxon>
    </lineage>
</organism>
<dbReference type="GO" id="GO:0005737">
    <property type="term" value="C:cytoplasm"/>
    <property type="evidence" value="ECO:0007669"/>
    <property type="project" value="UniProtKB-SubCell"/>
</dbReference>
<dbReference type="SUPFAM" id="SSF53067">
    <property type="entry name" value="Actin-like ATPase domain"/>
    <property type="match status" value="2"/>
</dbReference>
<dbReference type="Pfam" id="PF00871">
    <property type="entry name" value="Acetate_kinase"/>
    <property type="match status" value="1"/>
</dbReference>
<gene>
    <name evidence="9" type="primary">buk</name>
    <name evidence="11" type="ORF">SAMN05216187_101108</name>
</gene>
<dbReference type="InterPro" id="IPR043129">
    <property type="entry name" value="ATPase_NBD"/>
</dbReference>